<dbReference type="Proteomes" id="UP000315200">
    <property type="component" value="Unassembled WGS sequence"/>
</dbReference>
<keyword evidence="2" id="KW-0680">Restriction system</keyword>
<feature type="domain" description="N6 adenine-specific DNA methyltransferase N-terminal" evidence="3">
    <location>
        <begin position="13"/>
        <end position="103"/>
    </location>
</feature>
<dbReference type="Pfam" id="PF12161">
    <property type="entry name" value="HsdM_N"/>
    <property type="match status" value="1"/>
</dbReference>
<evidence type="ECO:0000313" key="4">
    <source>
        <dbReference type="EMBL" id="GEA35371.1"/>
    </source>
</evidence>
<name>A0A829W7S4_9FIRM</name>
<reference evidence="4 7" key="1">
    <citation type="submission" date="2019-06" db="EMBL/GenBank/DDBJ databases">
        <title>Draft genome sequence of [Clostridium] clostridioforme NBRC 113352.</title>
        <authorList>
            <person name="Miura T."/>
            <person name="Furukawa M."/>
            <person name="Shimamura M."/>
            <person name="Ohyama Y."/>
            <person name="Yamazoe A."/>
            <person name="Kawasaki H."/>
        </authorList>
    </citation>
    <scope>NUCLEOTIDE SEQUENCE [LARGE SCALE GENOMIC DNA]</scope>
    <source>
        <strain evidence="4 7">NBRC 113352</strain>
    </source>
</reference>
<accession>A0A829W7S4</accession>
<evidence type="ECO:0000259" key="3">
    <source>
        <dbReference type="Pfam" id="PF12161"/>
    </source>
</evidence>
<reference evidence="5 9" key="3">
    <citation type="journal article" date="2020" name="Cell Host Microbe">
        <title>Functional and Genomic Variation between Human-Derived Isolates of Lachnospiraceae Reveals Inter- and Intra-Species Diversity.</title>
        <authorList>
            <person name="Sorbara M.T."/>
            <person name="Littmann E.R."/>
            <person name="Fontana E."/>
            <person name="Moody T.U."/>
            <person name="Kohout C.E."/>
            <person name="Gjonbalaj M."/>
            <person name="Eaton V."/>
            <person name="Seok R."/>
            <person name="Leiner I.M."/>
            <person name="Pamer E.G."/>
        </authorList>
    </citation>
    <scope>NUCLEOTIDE SEQUENCE [LARGE SCALE GENOMIC DNA]</scope>
    <source>
        <strain evidence="5 9">MSK.2.26</strain>
    </source>
</reference>
<dbReference type="Gene3D" id="1.20.1260.30">
    <property type="match status" value="1"/>
</dbReference>
<reference evidence="5" key="4">
    <citation type="submission" date="2020-02" db="EMBL/GenBank/DDBJ databases">
        <authorList>
            <person name="Littmann E."/>
            <person name="Sorbara M."/>
        </authorList>
    </citation>
    <scope>NUCLEOTIDE SEQUENCE</scope>
    <source>
        <strain evidence="5">MSK.2.26</strain>
    </source>
</reference>
<sequence length="125" mass="14264">MAVKKSELYTSLRSSCDELRGGMDASQYKDYVLTLLFIKYVTDRFKGDPDAQIEIPEKGGSFDDLVEAKGRSDIGDRINKVIRKLADENIKNSFVVILKLERAIDNKKVTKSTTKFYISISYQRN</sequence>
<organism evidence="4 7">
    <name type="scientific">Enterocloster clostridioformis</name>
    <dbReference type="NCBI Taxonomy" id="1531"/>
    <lineage>
        <taxon>Bacteria</taxon>
        <taxon>Bacillati</taxon>
        <taxon>Bacillota</taxon>
        <taxon>Clostridia</taxon>
        <taxon>Lachnospirales</taxon>
        <taxon>Lachnospiraceae</taxon>
        <taxon>Enterocloster</taxon>
    </lineage>
</organism>
<dbReference type="InterPro" id="IPR029063">
    <property type="entry name" value="SAM-dependent_MTases_sf"/>
</dbReference>
<dbReference type="GO" id="GO:0008168">
    <property type="term" value="F:methyltransferase activity"/>
    <property type="evidence" value="ECO:0007669"/>
    <property type="project" value="UniProtKB-KW"/>
</dbReference>
<proteinExistence type="inferred from homology"/>
<dbReference type="Proteomes" id="UP000719916">
    <property type="component" value="Unassembled WGS sequence"/>
</dbReference>
<dbReference type="InterPro" id="IPR022749">
    <property type="entry name" value="D12N6_MeTrfase_N"/>
</dbReference>
<dbReference type="SUPFAM" id="SSF53335">
    <property type="entry name" value="S-adenosyl-L-methionine-dependent methyltransferases"/>
    <property type="match status" value="1"/>
</dbReference>
<keyword evidence="5" id="KW-0489">Methyltransferase</keyword>
<comment type="similarity">
    <text evidence="1">Belongs to the N(4)/N(6)-methyltransferase family.</text>
</comment>
<dbReference type="AlphaFoldDB" id="A0A829W7S4"/>
<evidence type="ECO:0000313" key="9">
    <source>
        <dbReference type="Proteomes" id="UP000719916"/>
    </source>
</evidence>
<dbReference type="GeneID" id="57961645"/>
<evidence type="ECO:0000313" key="7">
    <source>
        <dbReference type="Proteomes" id="UP000315200"/>
    </source>
</evidence>
<gene>
    <name evidence="4" type="ORF">Ccl03g_10840</name>
    <name evidence="6" type="ORF">FOC47_10795</name>
    <name evidence="5" type="ORF">G5B26_18360</name>
</gene>
<dbReference type="RefSeq" id="WP_002588184.1">
    <property type="nucleotide sequence ID" value="NZ_AP031445.1"/>
</dbReference>
<evidence type="ECO:0000313" key="5">
    <source>
        <dbReference type="EMBL" id="NSJ45510.1"/>
    </source>
</evidence>
<dbReference type="Proteomes" id="UP000501069">
    <property type="component" value="Chromosome"/>
</dbReference>
<dbReference type="GO" id="GO:0032259">
    <property type="term" value="P:methylation"/>
    <property type="evidence" value="ECO:0007669"/>
    <property type="project" value="UniProtKB-KW"/>
</dbReference>
<dbReference type="EMBL" id="BJLB01000001">
    <property type="protein sequence ID" value="GEA35371.1"/>
    <property type="molecule type" value="Genomic_DNA"/>
</dbReference>
<protein>
    <submittedName>
        <fullName evidence="5">SAM-dependent DNA methyltransferase</fullName>
    </submittedName>
</protein>
<dbReference type="EMBL" id="JAAISW010000037">
    <property type="protein sequence ID" value="NSJ45510.1"/>
    <property type="molecule type" value="Genomic_DNA"/>
</dbReference>
<evidence type="ECO:0000256" key="2">
    <source>
        <dbReference type="ARBA" id="ARBA00022747"/>
    </source>
</evidence>
<reference evidence="6 8" key="2">
    <citation type="submission" date="2019-11" db="EMBL/GenBank/DDBJ databases">
        <title>FDA dAtabase for Regulatory Grade micrObial Sequences (FDA-ARGOS): Supporting development and validation of Infectious Disease Dx tests.</title>
        <authorList>
            <person name="Turner S."/>
            <person name="Byrd R."/>
            <person name="Tallon L."/>
            <person name="Sadzewicz L."/>
            <person name="Vavikolanu K."/>
            <person name="Mehta A."/>
            <person name="Aluvathingal J."/>
            <person name="Nadendla S."/>
            <person name="Myers T."/>
            <person name="Yan Y."/>
            <person name="Sichtig H."/>
        </authorList>
    </citation>
    <scope>NUCLEOTIDE SEQUENCE [LARGE SCALE GENOMIC DNA]</scope>
    <source>
        <strain evidence="6 8">FDAARGOS_739</strain>
    </source>
</reference>
<evidence type="ECO:0000256" key="1">
    <source>
        <dbReference type="ARBA" id="ARBA00006594"/>
    </source>
</evidence>
<keyword evidence="5" id="KW-0808">Transferase</keyword>
<dbReference type="InterPro" id="IPR038333">
    <property type="entry name" value="T1MK-like_N_sf"/>
</dbReference>
<dbReference type="GO" id="GO:0009307">
    <property type="term" value="P:DNA restriction-modification system"/>
    <property type="evidence" value="ECO:0007669"/>
    <property type="project" value="UniProtKB-KW"/>
</dbReference>
<dbReference type="EMBL" id="CP050964">
    <property type="protein sequence ID" value="QIX90997.1"/>
    <property type="molecule type" value="Genomic_DNA"/>
</dbReference>
<evidence type="ECO:0000313" key="6">
    <source>
        <dbReference type="EMBL" id="QIX90997.1"/>
    </source>
</evidence>
<evidence type="ECO:0000313" key="8">
    <source>
        <dbReference type="Proteomes" id="UP000501069"/>
    </source>
</evidence>